<organism evidence="6 7">
    <name type="scientific">Candidatus Magnetobacterium casense</name>
    <dbReference type="NCBI Taxonomy" id="1455061"/>
    <lineage>
        <taxon>Bacteria</taxon>
        <taxon>Pseudomonadati</taxon>
        <taxon>Nitrospirota</taxon>
        <taxon>Thermodesulfovibrionia</taxon>
        <taxon>Thermodesulfovibrionales</taxon>
        <taxon>Candidatus Magnetobacteriaceae</taxon>
        <taxon>Candidatus Magnetobacterium</taxon>
    </lineage>
</organism>
<evidence type="ECO:0000313" key="7">
    <source>
        <dbReference type="Proteomes" id="UP001196980"/>
    </source>
</evidence>
<proteinExistence type="predicted"/>
<dbReference type="PANTHER" id="PTHR43284">
    <property type="entry name" value="ASPARAGINE SYNTHETASE (GLUTAMINE-HYDROLYZING)"/>
    <property type="match status" value="1"/>
</dbReference>
<dbReference type="InterPro" id="IPR051786">
    <property type="entry name" value="ASN_synthetase/amidase"/>
</dbReference>
<gene>
    <name evidence="6" type="ORF">HWQ67_19255</name>
</gene>
<dbReference type="EC" id="6.3.5.4" evidence="2"/>
<feature type="domain" description="Asparagine synthetase" evidence="4">
    <location>
        <begin position="179"/>
        <end position="260"/>
    </location>
</feature>
<keyword evidence="7" id="KW-1185">Reference proteome</keyword>
<dbReference type="InterPro" id="IPR001962">
    <property type="entry name" value="Asn_synthase"/>
</dbReference>
<evidence type="ECO:0000313" key="6">
    <source>
        <dbReference type="EMBL" id="MBV6343711.1"/>
    </source>
</evidence>
<evidence type="ECO:0000256" key="3">
    <source>
        <dbReference type="ARBA" id="ARBA00048741"/>
    </source>
</evidence>
<evidence type="ECO:0000259" key="5">
    <source>
        <dbReference type="Pfam" id="PF13537"/>
    </source>
</evidence>
<comment type="pathway">
    <text evidence="1">Amino-acid biosynthesis; L-asparagine biosynthesis; L-asparagine from L-aspartate (L-Gln route): step 1/1.</text>
</comment>
<evidence type="ECO:0000256" key="2">
    <source>
        <dbReference type="ARBA" id="ARBA00012737"/>
    </source>
</evidence>
<dbReference type="Pfam" id="PF13537">
    <property type="entry name" value="GATase_7"/>
    <property type="match status" value="1"/>
</dbReference>
<accession>A0ABS6S4E3</accession>
<feature type="non-terminal residue" evidence="6">
    <location>
        <position position="261"/>
    </location>
</feature>
<dbReference type="Proteomes" id="UP001196980">
    <property type="component" value="Unassembled WGS sequence"/>
</dbReference>
<comment type="caution">
    <text evidence="6">The sequence shown here is derived from an EMBL/GenBank/DDBJ whole genome shotgun (WGS) entry which is preliminary data.</text>
</comment>
<dbReference type="PANTHER" id="PTHR43284:SF1">
    <property type="entry name" value="ASPARAGINE SYNTHETASE"/>
    <property type="match status" value="1"/>
</dbReference>
<protein>
    <recommendedName>
        <fullName evidence="2">asparagine synthase (glutamine-hydrolyzing)</fullName>
        <ecNumber evidence="2">6.3.5.4</ecNumber>
    </recommendedName>
</protein>
<comment type="catalytic activity">
    <reaction evidence="3">
        <text>L-aspartate + L-glutamine + ATP + H2O = L-asparagine + L-glutamate + AMP + diphosphate + H(+)</text>
        <dbReference type="Rhea" id="RHEA:12228"/>
        <dbReference type="ChEBI" id="CHEBI:15377"/>
        <dbReference type="ChEBI" id="CHEBI:15378"/>
        <dbReference type="ChEBI" id="CHEBI:29985"/>
        <dbReference type="ChEBI" id="CHEBI:29991"/>
        <dbReference type="ChEBI" id="CHEBI:30616"/>
        <dbReference type="ChEBI" id="CHEBI:33019"/>
        <dbReference type="ChEBI" id="CHEBI:58048"/>
        <dbReference type="ChEBI" id="CHEBI:58359"/>
        <dbReference type="ChEBI" id="CHEBI:456215"/>
        <dbReference type="EC" id="6.3.5.4"/>
    </reaction>
</comment>
<dbReference type="Pfam" id="PF00733">
    <property type="entry name" value="Asn_synthase"/>
    <property type="match status" value="1"/>
</dbReference>
<dbReference type="RefSeq" id="WP_218254326.1">
    <property type="nucleotide sequence ID" value="NZ_JABXWD010000760.1"/>
</dbReference>
<reference evidence="6 7" key="1">
    <citation type="journal article" date="2020" name="J Geophys Res Biogeosci">
        <title>Magnetotaxis as an Adaptation to Enable Bacterial Shuttling of Microbial Sulfur and Sulfur Cycling Across Aquatic Oxic#Anoxic Interfaces.</title>
        <authorList>
            <person name="Li J."/>
            <person name="Liu P."/>
            <person name="Wang J."/>
            <person name="Roberts A.P."/>
            <person name="Pan Y."/>
        </authorList>
    </citation>
    <scope>NUCLEOTIDE SEQUENCE [LARGE SCALE GENOMIC DNA]</scope>
    <source>
        <strain evidence="6 7">MYR-1_YQ</strain>
    </source>
</reference>
<dbReference type="EMBL" id="JABXWD010000760">
    <property type="protein sequence ID" value="MBV6343711.1"/>
    <property type="molecule type" value="Genomic_DNA"/>
</dbReference>
<evidence type="ECO:0000256" key="1">
    <source>
        <dbReference type="ARBA" id="ARBA00005187"/>
    </source>
</evidence>
<evidence type="ECO:0000259" key="4">
    <source>
        <dbReference type="Pfam" id="PF00733"/>
    </source>
</evidence>
<sequence>MSLVAGIVNLKGQPVSGLLDKIASMTDTMKHRGECQNFVDACHMGLAGTGTQKDGEVVLHDGVNGVQVRYQNGVLECTRDRMGCKPLYWAVVGNEFYFASEAKALLPFLPKVEMNIEGLVDYLHFQYYLGGKTLFKGINELLPAQMLTVKNGKVEAKHYWQVRYNIDYDHTQRWFEAKLRDLLESNIQWCLQDNAGVYVSGGIDSGAVASIAANVANFNRPEGYHGRFEEQGYDESHYASLVAENCGISLHSKTITCKDFL</sequence>
<feature type="domain" description="Glutamine amidotransferase type-2" evidence="5">
    <location>
        <begin position="72"/>
        <end position="106"/>
    </location>
</feature>
<dbReference type="InterPro" id="IPR017932">
    <property type="entry name" value="GATase_2_dom"/>
</dbReference>
<name>A0ABS6S4E3_9BACT</name>